<feature type="compositionally biased region" description="Basic and acidic residues" evidence="1">
    <location>
        <begin position="239"/>
        <end position="253"/>
    </location>
</feature>
<evidence type="ECO:0000256" key="1">
    <source>
        <dbReference type="SAM" id="MobiDB-lite"/>
    </source>
</evidence>
<comment type="caution">
    <text evidence="3">The sequence shown here is derived from an EMBL/GenBank/DDBJ whole genome shotgun (WGS) entry which is preliminary data.</text>
</comment>
<feature type="domain" description="Mutator-like transposase" evidence="2">
    <location>
        <begin position="288"/>
        <end position="647"/>
    </location>
</feature>
<organism evidence="3 4">
    <name type="scientific">Stylophora pistillata</name>
    <name type="common">Smooth cauliflower coral</name>
    <dbReference type="NCBI Taxonomy" id="50429"/>
    <lineage>
        <taxon>Eukaryota</taxon>
        <taxon>Metazoa</taxon>
        <taxon>Cnidaria</taxon>
        <taxon>Anthozoa</taxon>
        <taxon>Hexacorallia</taxon>
        <taxon>Scleractinia</taxon>
        <taxon>Astrocoeniina</taxon>
        <taxon>Pocilloporidae</taxon>
        <taxon>Stylophora</taxon>
    </lineage>
</organism>
<dbReference type="EMBL" id="LSMT01000062">
    <property type="protein sequence ID" value="PFX29670.1"/>
    <property type="molecule type" value="Genomic_DNA"/>
</dbReference>
<reference evidence="4" key="1">
    <citation type="journal article" date="2017" name="bioRxiv">
        <title>Comparative analysis of the genomes of Stylophora pistillata and Acropora digitifera provides evidence for extensive differences between species of corals.</title>
        <authorList>
            <person name="Voolstra C.R."/>
            <person name="Li Y."/>
            <person name="Liew Y.J."/>
            <person name="Baumgarten S."/>
            <person name="Zoccola D."/>
            <person name="Flot J.-F."/>
            <person name="Tambutte S."/>
            <person name="Allemand D."/>
            <person name="Aranda M."/>
        </authorList>
    </citation>
    <scope>NUCLEOTIDE SEQUENCE [LARGE SCALE GENOMIC DNA]</scope>
</reference>
<dbReference type="Proteomes" id="UP000225706">
    <property type="component" value="Unassembled WGS sequence"/>
</dbReference>
<feature type="region of interest" description="Disordered" evidence="1">
    <location>
        <begin position="772"/>
        <end position="808"/>
    </location>
</feature>
<dbReference type="PANTHER" id="PTHR33309">
    <property type="entry name" value="KERATIN, ULTRA HIGH-SULFUR MATRIX PROTEIN-LIKE"/>
    <property type="match status" value="1"/>
</dbReference>
<proteinExistence type="predicted"/>
<feature type="region of interest" description="Disordered" evidence="1">
    <location>
        <begin position="230"/>
        <end position="279"/>
    </location>
</feature>
<gene>
    <name evidence="3" type="ORF">AWC38_SpisGene5583</name>
</gene>
<dbReference type="OrthoDB" id="10341808at2759"/>
<name>A0A2B4SLC0_STYPI</name>
<evidence type="ECO:0000313" key="4">
    <source>
        <dbReference type="Proteomes" id="UP000225706"/>
    </source>
</evidence>
<protein>
    <recommendedName>
        <fullName evidence="2">Mutator-like transposase domain-containing protein</fullName>
    </recommendedName>
</protein>
<accession>A0A2B4SLC0</accession>
<dbReference type="InterPro" id="IPR049012">
    <property type="entry name" value="Mutator_transp_dom"/>
</dbReference>
<evidence type="ECO:0000259" key="2">
    <source>
        <dbReference type="Pfam" id="PF20700"/>
    </source>
</evidence>
<dbReference type="Pfam" id="PF20700">
    <property type="entry name" value="Mutator"/>
    <property type="match status" value="1"/>
</dbReference>
<evidence type="ECO:0000313" key="3">
    <source>
        <dbReference type="EMBL" id="PFX29670.1"/>
    </source>
</evidence>
<sequence length="808" mass="90450">MGGKTERLWDRCSGIQETFSAGTVPVTVFFNPGAAETSMANFTNCTLDEYLCDARKCTAQFIINLQNDPEGNCGVQYNKTLDCVIMSNKLCGRVFPSDPLNKTIDDWLRAGIKEEQMCNEAFLGEFLVPRELRGDTFCSNAFVNYTAACLITFYEKFLADKSDPTLCEEHAKAKKCWMKAITSECKYPSDFSEAIKFELGDYNPFCANNRDPGATGNDRPRINEEESIVVESASSGIRESTDGISHDQSEAKESSASYRKLQSTSQEDKPKPKLIKVDKEETSPSITGFRFCDMEVLSSVFSLLRCGECGDFSLLFMEDNLKRKGCASTLRLLCEQCGWKHSFCTSKKQGKSFEVNRRIVYGMRTLGKGYAGARKFCTIMNMPPPPNEKAFLSNSRVIGRHMKAIAKETMKKAGEEVLSLKKDVNSSEGLPVNCGVSCDGTWQKRGYSSRNGCVTVISMDTGKVLDVEALSQGCKQCERHEQMDKNSLEYQMWRADHTTCKSNFQGSAPAMEPEGAERIFQRSVELHNLRYTEFYGDGDSKSFSRIKNIYQDAGILVEKKECIGHVQKRVGTALRKLKRDNPGLGGRGKLTDSLIDKLQNYYGIAIRCNVGNLAGMKKAIHASLMHCASSEARPLHDHCPTGSASWCKYQKDKANHTNLFKHGPGLPLPVIAKLKPEYIRLSENNLLQKCLHGKTQNQNESLNGMVWQRIPKEIYVGRETLELGLYDAVSYFNIGSMSIIKLFQALGIPSGKYTEEGCRLQDQLRVNIAQHKSKATTKKRRKVIRGLKKRKDDHNKQTEGVSYGPGQF</sequence>
<feature type="compositionally biased region" description="Polar residues" evidence="1">
    <location>
        <begin position="254"/>
        <end position="265"/>
    </location>
</feature>
<dbReference type="PANTHER" id="PTHR33309:SF3">
    <property type="entry name" value="CCHC-TYPE DOMAIN-CONTAINING PROTEIN"/>
    <property type="match status" value="1"/>
</dbReference>
<feature type="compositionally biased region" description="Basic and acidic residues" evidence="1">
    <location>
        <begin position="266"/>
        <end position="279"/>
    </location>
</feature>
<feature type="compositionally biased region" description="Basic residues" evidence="1">
    <location>
        <begin position="772"/>
        <end position="789"/>
    </location>
</feature>
<keyword evidence="4" id="KW-1185">Reference proteome</keyword>
<dbReference type="AlphaFoldDB" id="A0A2B4SLC0"/>